<dbReference type="GO" id="GO:0006814">
    <property type="term" value="P:sodium ion transport"/>
    <property type="evidence" value="ECO:0007669"/>
    <property type="project" value="UniProtKB-UniRule"/>
</dbReference>
<feature type="domain" description="NqrA second alpha/beta" evidence="11">
    <location>
        <begin position="115"/>
        <end position="258"/>
    </location>
</feature>
<dbReference type="EC" id="7.2.1.1" evidence="8"/>
<evidence type="ECO:0000256" key="5">
    <source>
        <dbReference type="ARBA" id="ARBA00023065"/>
    </source>
</evidence>
<dbReference type="InterPro" id="IPR056147">
    <property type="entry name" value="NQRA_N"/>
</dbReference>
<evidence type="ECO:0000256" key="2">
    <source>
        <dbReference type="ARBA" id="ARBA00022967"/>
    </source>
</evidence>
<proteinExistence type="inferred from homology"/>
<dbReference type="Pfam" id="PF11973">
    <property type="entry name" value="NQRA_SLBB"/>
    <property type="match status" value="1"/>
</dbReference>
<keyword evidence="4 8" id="KW-0915">Sodium</keyword>
<dbReference type="EMBL" id="UNSC01000003">
    <property type="protein sequence ID" value="SZD72347.1"/>
    <property type="molecule type" value="Genomic_DNA"/>
</dbReference>
<comment type="function">
    <text evidence="8">NQR complex catalyzes the reduction of ubiquinone-1 to ubiquinol by two successive reactions, coupled with the transport of Na(+) ions from the cytoplasm to the periplasm. NqrA to NqrE are probably involved in the second step, the conversion of ubisemiquinone to ubiquinol.</text>
</comment>
<dbReference type="NCBIfam" id="TIGR01936">
    <property type="entry name" value="nqrA"/>
    <property type="match status" value="1"/>
</dbReference>
<gene>
    <name evidence="8 12" type="primary">nqrA</name>
    <name evidence="12" type="ORF">SAMEA104719789_00792</name>
</gene>
<evidence type="ECO:0000259" key="10">
    <source>
        <dbReference type="Pfam" id="PF11973"/>
    </source>
</evidence>
<sequence>MSKDIRISKGLDIKLVGAALPEISTAPFSKEFALVPKNFHGITPRLIKREGDSVKAGEAVFHSKINEKIVFPSPVSGVVKEVRRGAKRVILDILIEPSGSQESVLHEVQGIEQKSAEEIKDLLLKAGVWPFIKQRPYDVIANPEDEPRDIFISGYNSGPLAAEVEVLLKDKKEFLQKGIDVLSKLTSGKIHYTLNGKGNSDLADLANVETHKAYGPHPVGNVSTQIAKVNPINKGEKIWVVKPEDVAVIGELAITGKVNFEKIVAVNGGQVQNPHYVRTIYGSKISDVVSGFDFVSDNNRFIQGTPISGEKSSLDEYLGFYTNQVCVLEEGDDYAFFGWTLPQSNKFSVLRANMFSFLTPNKKYNLTTNTNGEERAFVLTGVYENVFPLDIYPMQLMKACLYNDIDELEGLGIYEVAPEDFALTEFVCVSKLPHQQIIRKGLDNMIREVG</sequence>
<dbReference type="OrthoDB" id="9774536at2"/>
<dbReference type="RefSeq" id="WP_119059185.1">
    <property type="nucleotide sequence ID" value="NZ_UNSC01000003.1"/>
</dbReference>
<accession>A0A383TYB0</accession>
<dbReference type="InterPro" id="IPR056148">
    <property type="entry name" value="NQRA_2nd"/>
</dbReference>
<comment type="catalytic activity">
    <reaction evidence="8">
        <text>a ubiquinone + n Na(+)(in) + NADH + H(+) = a ubiquinol + n Na(+)(out) + NAD(+)</text>
        <dbReference type="Rhea" id="RHEA:47748"/>
        <dbReference type="Rhea" id="RHEA-COMP:9565"/>
        <dbReference type="Rhea" id="RHEA-COMP:9566"/>
        <dbReference type="ChEBI" id="CHEBI:15378"/>
        <dbReference type="ChEBI" id="CHEBI:16389"/>
        <dbReference type="ChEBI" id="CHEBI:17976"/>
        <dbReference type="ChEBI" id="CHEBI:29101"/>
        <dbReference type="ChEBI" id="CHEBI:57540"/>
        <dbReference type="ChEBI" id="CHEBI:57945"/>
        <dbReference type="EC" id="7.2.1.1"/>
    </reaction>
</comment>
<dbReference type="InterPro" id="IPR022615">
    <property type="entry name" value="NqrA_C_domain"/>
</dbReference>
<evidence type="ECO:0000259" key="11">
    <source>
        <dbReference type="Pfam" id="PF24836"/>
    </source>
</evidence>
<keyword evidence="1 8" id="KW-0813">Transport</keyword>
<comment type="similarity">
    <text evidence="8">Belongs to the NqrA family.</text>
</comment>
<organism evidence="12 13">
    <name type="scientific">Candidatus Ornithobacterium hominis</name>
    <dbReference type="NCBI Taxonomy" id="2497989"/>
    <lineage>
        <taxon>Bacteria</taxon>
        <taxon>Pseudomonadati</taxon>
        <taxon>Bacteroidota</taxon>
        <taxon>Flavobacteriia</taxon>
        <taxon>Flavobacteriales</taxon>
        <taxon>Weeksellaceae</taxon>
        <taxon>Ornithobacterium</taxon>
    </lineage>
</organism>
<evidence type="ECO:0000256" key="6">
    <source>
        <dbReference type="ARBA" id="ARBA00023075"/>
    </source>
</evidence>
<dbReference type="Pfam" id="PF05896">
    <property type="entry name" value="NQRA_N"/>
    <property type="match status" value="1"/>
</dbReference>
<dbReference type="PANTHER" id="PTHR37839">
    <property type="entry name" value="NA(+)-TRANSLOCATING NADH-QUINONE REDUCTASE SUBUNIT A"/>
    <property type="match status" value="1"/>
</dbReference>
<keyword evidence="12" id="KW-0560">Oxidoreductase</keyword>
<dbReference type="InterPro" id="IPR008703">
    <property type="entry name" value="NqrA"/>
</dbReference>
<evidence type="ECO:0000256" key="7">
    <source>
        <dbReference type="ARBA" id="ARBA00023201"/>
    </source>
</evidence>
<feature type="domain" description="Na(+)-translocating NADH-quinone reductase subunit A C-terminal" evidence="10">
    <location>
        <begin position="263"/>
        <end position="312"/>
    </location>
</feature>
<feature type="domain" description="NqrA N-terminal barrel-sandwich hybrid" evidence="9">
    <location>
        <begin position="5"/>
        <end position="96"/>
    </location>
</feature>
<dbReference type="HAMAP" id="MF_00425">
    <property type="entry name" value="NqrA"/>
    <property type="match status" value="1"/>
</dbReference>
<keyword evidence="6 8" id="KW-0830">Ubiquinone</keyword>
<keyword evidence="5 8" id="KW-0406">Ion transport</keyword>
<keyword evidence="7 8" id="KW-0739">Sodium transport</keyword>
<protein>
    <recommendedName>
        <fullName evidence="8">Na(+)-translocating NADH-quinone reductase subunit A</fullName>
        <shortName evidence="8">Na(+)-NQR subunit A</shortName>
        <shortName evidence="8">Na(+)-translocating NQR subunit A</shortName>
        <ecNumber evidence="8">7.2.1.1</ecNumber>
    </recommendedName>
    <alternativeName>
        <fullName evidence="8">NQR complex subunit A</fullName>
    </alternativeName>
    <alternativeName>
        <fullName evidence="8">NQR-1 subunit A</fullName>
    </alternativeName>
</protein>
<dbReference type="GO" id="GO:0016655">
    <property type="term" value="F:oxidoreductase activity, acting on NAD(P)H, quinone or similar compound as acceptor"/>
    <property type="evidence" value="ECO:0007669"/>
    <property type="project" value="UniProtKB-UniRule"/>
</dbReference>
<evidence type="ECO:0000256" key="8">
    <source>
        <dbReference type="HAMAP-Rule" id="MF_00425"/>
    </source>
</evidence>
<dbReference type="Pfam" id="PF24836">
    <property type="entry name" value="NQRA_2nd"/>
    <property type="match status" value="1"/>
</dbReference>
<keyword evidence="2 8" id="KW-1278">Translocase</keyword>
<evidence type="ECO:0000313" key="12">
    <source>
        <dbReference type="EMBL" id="SZD72347.1"/>
    </source>
</evidence>
<comment type="subunit">
    <text evidence="8">Composed of six subunits; NqrA, NqrB, NqrC, NqrD, NqrE and NqrF.</text>
</comment>
<dbReference type="PANTHER" id="PTHR37839:SF1">
    <property type="entry name" value="NA(+)-TRANSLOCATING NADH-QUINONE REDUCTASE SUBUNIT A"/>
    <property type="match status" value="1"/>
</dbReference>
<evidence type="ECO:0000259" key="9">
    <source>
        <dbReference type="Pfam" id="PF05896"/>
    </source>
</evidence>
<dbReference type="AlphaFoldDB" id="A0A383TYB0"/>
<dbReference type="NCBIfam" id="NF003761">
    <property type="entry name" value="PRK05352.1-4"/>
    <property type="match status" value="1"/>
</dbReference>
<keyword evidence="13" id="KW-1185">Reference proteome</keyword>
<keyword evidence="3 8" id="KW-0520">NAD</keyword>
<evidence type="ECO:0000256" key="1">
    <source>
        <dbReference type="ARBA" id="ARBA00022448"/>
    </source>
</evidence>
<evidence type="ECO:0000256" key="4">
    <source>
        <dbReference type="ARBA" id="ARBA00023053"/>
    </source>
</evidence>
<evidence type="ECO:0000256" key="3">
    <source>
        <dbReference type="ARBA" id="ARBA00023027"/>
    </source>
</evidence>
<dbReference type="Proteomes" id="UP000262142">
    <property type="component" value="Unassembled WGS sequence"/>
</dbReference>
<name>A0A383TYB0_9FLAO</name>
<evidence type="ECO:0000313" key="13">
    <source>
        <dbReference type="Proteomes" id="UP000262142"/>
    </source>
</evidence>
<reference evidence="12 13" key="1">
    <citation type="submission" date="2018-09" db="EMBL/GenBank/DDBJ databases">
        <authorList>
            <consortium name="Pathogen Informatics"/>
        </authorList>
    </citation>
    <scope>NUCLEOTIDE SEQUENCE [LARGE SCALE GENOMIC DNA]</scope>
    <source>
        <strain evidence="12 13">OH-22767</strain>
    </source>
</reference>